<dbReference type="Pfam" id="PF00583">
    <property type="entry name" value="Acetyltransf_1"/>
    <property type="match status" value="1"/>
</dbReference>
<dbReference type="InterPro" id="IPR016181">
    <property type="entry name" value="Acyl_CoA_acyltransferase"/>
</dbReference>
<evidence type="ECO:0000313" key="2">
    <source>
        <dbReference type="EMBL" id="MED5016833.1"/>
    </source>
</evidence>
<dbReference type="RefSeq" id="WP_328276180.1">
    <property type="nucleotide sequence ID" value="NZ_JARTLD010000014.1"/>
</dbReference>
<organism evidence="2 3">
    <name type="scientific">Paenibacillus chibensis</name>
    <dbReference type="NCBI Taxonomy" id="59846"/>
    <lineage>
        <taxon>Bacteria</taxon>
        <taxon>Bacillati</taxon>
        <taxon>Bacillota</taxon>
        <taxon>Bacilli</taxon>
        <taxon>Bacillales</taxon>
        <taxon>Paenibacillaceae</taxon>
        <taxon>Paenibacillus</taxon>
    </lineage>
</organism>
<reference evidence="2 3" key="1">
    <citation type="submission" date="2023-03" db="EMBL/GenBank/DDBJ databases">
        <title>Bacillus Genome Sequencing.</title>
        <authorList>
            <person name="Dunlap C."/>
        </authorList>
    </citation>
    <scope>NUCLEOTIDE SEQUENCE [LARGE SCALE GENOMIC DNA]</scope>
    <source>
        <strain evidence="2 3">NRS-52</strain>
    </source>
</reference>
<dbReference type="EMBL" id="JARTLD010000014">
    <property type="protein sequence ID" value="MED5016833.1"/>
    <property type="molecule type" value="Genomic_DNA"/>
</dbReference>
<proteinExistence type="predicted"/>
<dbReference type="Proteomes" id="UP001343257">
    <property type="component" value="Unassembled WGS sequence"/>
</dbReference>
<protein>
    <submittedName>
        <fullName evidence="2">GNAT family N-acetyltransferase</fullName>
    </submittedName>
</protein>
<accession>A0ABU6PRS2</accession>
<dbReference type="SUPFAM" id="SSF55729">
    <property type="entry name" value="Acyl-CoA N-acyltransferases (Nat)"/>
    <property type="match status" value="1"/>
</dbReference>
<sequence>MQVDSLHEYPRNEWSRQQARVLRFMFEHGGKQALHKDYVKLACATESILQQTGTSLLTATVRGEAGPFLIGASYAQNFGSDAFLIAVHPLYRRRGIGSRLMAEQMAQLGHIQCSAGLKQIPFLGMCFRAGLTASAMVQEQPGRYVLNLIGENNNPVRLQAVPSEEGEMMCRFPS</sequence>
<keyword evidence="3" id="KW-1185">Reference proteome</keyword>
<comment type="caution">
    <text evidence="2">The sequence shown here is derived from an EMBL/GenBank/DDBJ whole genome shotgun (WGS) entry which is preliminary data.</text>
</comment>
<gene>
    <name evidence="2" type="ORF">P9847_05890</name>
</gene>
<evidence type="ECO:0000313" key="3">
    <source>
        <dbReference type="Proteomes" id="UP001343257"/>
    </source>
</evidence>
<name>A0ABU6PRS2_9BACL</name>
<dbReference type="InterPro" id="IPR000182">
    <property type="entry name" value="GNAT_dom"/>
</dbReference>
<feature type="domain" description="N-acetyltransferase" evidence="1">
    <location>
        <begin position="85"/>
        <end position="111"/>
    </location>
</feature>
<dbReference type="CDD" id="cd04301">
    <property type="entry name" value="NAT_SF"/>
    <property type="match status" value="1"/>
</dbReference>
<dbReference type="Gene3D" id="3.40.630.30">
    <property type="match status" value="1"/>
</dbReference>
<evidence type="ECO:0000259" key="1">
    <source>
        <dbReference type="Pfam" id="PF00583"/>
    </source>
</evidence>